<feature type="region of interest" description="Disordered" evidence="2">
    <location>
        <begin position="684"/>
        <end position="711"/>
    </location>
</feature>
<organism evidence="4 5">
    <name type="scientific">Mycolicibacterium confluentis</name>
    <dbReference type="NCBI Taxonomy" id="28047"/>
    <lineage>
        <taxon>Bacteria</taxon>
        <taxon>Bacillati</taxon>
        <taxon>Actinomycetota</taxon>
        <taxon>Actinomycetes</taxon>
        <taxon>Mycobacteriales</taxon>
        <taxon>Mycobacteriaceae</taxon>
        <taxon>Mycolicibacterium</taxon>
    </lineage>
</organism>
<evidence type="ECO:0000256" key="1">
    <source>
        <dbReference type="SAM" id="Coils"/>
    </source>
</evidence>
<dbReference type="Proteomes" id="UP000466931">
    <property type="component" value="Chromosome"/>
</dbReference>
<dbReference type="EMBL" id="AP022612">
    <property type="protein sequence ID" value="BBZ35943.1"/>
    <property type="molecule type" value="Genomic_DNA"/>
</dbReference>
<name>A0A7I7Y4A7_9MYCO</name>
<protein>
    <submittedName>
        <fullName evidence="4">ATPase AAA</fullName>
    </submittedName>
</protein>
<keyword evidence="3" id="KW-0732">Signal</keyword>
<dbReference type="AlphaFoldDB" id="A0A7I7Y4A7"/>
<feature type="chain" id="PRO_5029736842" evidence="3">
    <location>
        <begin position="40"/>
        <end position="711"/>
    </location>
</feature>
<accession>A0A7I7Y4A7</accession>
<reference evidence="4" key="1">
    <citation type="journal article" date="2019" name="Emerg. Microbes Infect.">
        <title>Comprehensive subspecies identification of 175 nontuberculous mycobacteria species based on 7547 genomic profiles.</title>
        <authorList>
            <person name="Matsumoto Y."/>
            <person name="Kinjo T."/>
            <person name="Motooka D."/>
            <person name="Nabeya D."/>
            <person name="Jung N."/>
            <person name="Uechi K."/>
            <person name="Horii T."/>
            <person name="Iida T."/>
            <person name="Fujita J."/>
            <person name="Nakamura S."/>
        </authorList>
    </citation>
    <scope>NUCLEOTIDE SEQUENCE [LARGE SCALE GENOMIC DNA]</scope>
    <source>
        <strain evidence="4">JCM 13671</strain>
    </source>
</reference>
<feature type="signal peptide" evidence="3">
    <location>
        <begin position="1"/>
        <end position="39"/>
    </location>
</feature>
<gene>
    <name evidence="4" type="ORF">MCNF_45480</name>
</gene>
<dbReference type="OrthoDB" id="4764332at2"/>
<evidence type="ECO:0000256" key="3">
    <source>
        <dbReference type="SAM" id="SignalP"/>
    </source>
</evidence>
<keyword evidence="5" id="KW-1185">Reference proteome</keyword>
<feature type="coiled-coil region" evidence="1">
    <location>
        <begin position="634"/>
        <end position="661"/>
    </location>
</feature>
<reference evidence="4" key="2">
    <citation type="submission" date="2020-02" db="EMBL/GenBank/DDBJ databases">
        <authorList>
            <person name="Matsumoto Y."/>
            <person name="Motooka D."/>
            <person name="Nakamura S."/>
        </authorList>
    </citation>
    <scope>NUCLEOTIDE SEQUENCE</scope>
    <source>
        <strain evidence="4">JCM 13671</strain>
    </source>
</reference>
<keyword evidence="1" id="KW-0175">Coiled coil</keyword>
<sequence>MTSAPTPPKLAMAKTAAVTAAAMATTAALTLGVTSPAFQAQVERVSVGVEQRAITAEVELAAIVGLYGVGPVFWIADALGITPENVILGAVGLLDNPTITAAVQQILTVVGLVVETGAPGPLPGDIYDSVNGLSYTGDLVLGPILGAVPPLVKNLPIVGPVAEALNDLFGTNIPNSGFTVEDAAKAIVKATPILNQRRAIIFSEGLGALSTSLAYRDMIEAVTSNDPDWGEGVTAQWLIFLNNVSRPGGGLLSLATPFTNLFGVDLTTPAAGSYTNKDSNGKITKILNTSVLDISWAYNATSDAPSTLNPLAWANAIAGSILLTYLIPDDLNFGNTNLGSQVGPLALGLLNGAGVMVDITGGQGSAVIPLINKIFDLLQLKPLPGIVGKDTFITYDSGNLPLLEPFDLGPRLLGILGVNVPQPLLNSIEGALRLAVNTGYQDVDPATLLRGFDMGGEQALLWHSPLTPSQQVEGGQIIANRLLDDIQANLLNPVAWTPSVFGQAAFNDMMKALIQNQIALAVSALVNQGIDGAQGLANGAFDGLQTALKPLLQAADGFNAQTEGAVDDALGVGGSSSFAKIQALDTTNARALEADGKLAPEGDQGAPEPKKPTSLKSALAELNSVDLLEDSDLAKSAKATAAALKKQRAQVRADLKEAGDKIQKELKKTGDAVEKAVNNVKKNVDKAGDSVKQAVDNAKPKPAKKALAEAS</sequence>
<proteinExistence type="predicted"/>
<dbReference type="RefSeq" id="WP_085157206.1">
    <property type="nucleotide sequence ID" value="NZ_AP022612.1"/>
</dbReference>
<evidence type="ECO:0000256" key="2">
    <source>
        <dbReference type="SAM" id="MobiDB-lite"/>
    </source>
</evidence>
<evidence type="ECO:0000313" key="5">
    <source>
        <dbReference type="Proteomes" id="UP000466931"/>
    </source>
</evidence>
<evidence type="ECO:0000313" key="4">
    <source>
        <dbReference type="EMBL" id="BBZ35943.1"/>
    </source>
</evidence>